<name>A0A9W6WPJ5_9STRA</name>
<accession>A0A9W6WPJ5</accession>
<sequence length="196" mass="20209">MPDINLRRAKHHLESVARAKVAQALPEDVDPAVTGINSVEVAPPIQNLERDPKMEGVSGAADTGSNEVANTTLDCGSSSEVNAAGTNQDKGTGDAMGNNEESSANNQVSLIQNAAVGDTEANDNLKPDSEQPPSSTSTTGTSSSVSSVFAVPTIESGIHCVGKPPLPGAALKSRKKSPQEQSMPQPTQALRTQGKL</sequence>
<gene>
    <name evidence="2" type="ORF">Plil01_000235400</name>
</gene>
<keyword evidence="3" id="KW-1185">Reference proteome</keyword>
<evidence type="ECO:0000313" key="3">
    <source>
        <dbReference type="Proteomes" id="UP001165083"/>
    </source>
</evidence>
<proteinExistence type="predicted"/>
<feature type="compositionally biased region" description="Low complexity" evidence="1">
    <location>
        <begin position="134"/>
        <end position="146"/>
    </location>
</feature>
<feature type="compositionally biased region" description="Polar residues" evidence="1">
    <location>
        <begin position="99"/>
        <end position="112"/>
    </location>
</feature>
<evidence type="ECO:0000256" key="1">
    <source>
        <dbReference type="SAM" id="MobiDB-lite"/>
    </source>
</evidence>
<organism evidence="2 3">
    <name type="scientific">Phytophthora lilii</name>
    <dbReference type="NCBI Taxonomy" id="2077276"/>
    <lineage>
        <taxon>Eukaryota</taxon>
        <taxon>Sar</taxon>
        <taxon>Stramenopiles</taxon>
        <taxon>Oomycota</taxon>
        <taxon>Peronosporomycetes</taxon>
        <taxon>Peronosporales</taxon>
        <taxon>Peronosporaceae</taxon>
        <taxon>Phytophthora</taxon>
    </lineage>
</organism>
<dbReference type="EMBL" id="BSXW01000082">
    <property type="protein sequence ID" value="GMF11672.1"/>
    <property type="molecule type" value="Genomic_DNA"/>
</dbReference>
<feature type="region of interest" description="Disordered" evidence="1">
    <location>
        <begin position="158"/>
        <end position="196"/>
    </location>
</feature>
<feature type="compositionally biased region" description="Polar residues" evidence="1">
    <location>
        <begin position="179"/>
        <end position="196"/>
    </location>
</feature>
<reference evidence="2" key="1">
    <citation type="submission" date="2023-04" db="EMBL/GenBank/DDBJ databases">
        <title>Phytophthora lilii NBRC 32176.</title>
        <authorList>
            <person name="Ichikawa N."/>
            <person name="Sato H."/>
            <person name="Tonouchi N."/>
        </authorList>
    </citation>
    <scope>NUCLEOTIDE SEQUENCE</scope>
    <source>
        <strain evidence="2">NBRC 32176</strain>
    </source>
</reference>
<dbReference type="AlphaFoldDB" id="A0A9W6WPJ5"/>
<feature type="compositionally biased region" description="Polar residues" evidence="1">
    <location>
        <begin position="63"/>
        <end position="90"/>
    </location>
</feature>
<comment type="caution">
    <text evidence="2">The sequence shown here is derived from an EMBL/GenBank/DDBJ whole genome shotgun (WGS) entry which is preliminary data.</text>
</comment>
<dbReference type="Proteomes" id="UP001165083">
    <property type="component" value="Unassembled WGS sequence"/>
</dbReference>
<feature type="region of interest" description="Disordered" evidence="1">
    <location>
        <begin position="43"/>
        <end position="146"/>
    </location>
</feature>
<protein>
    <submittedName>
        <fullName evidence="2">Unnamed protein product</fullName>
    </submittedName>
</protein>
<evidence type="ECO:0000313" key="2">
    <source>
        <dbReference type="EMBL" id="GMF11672.1"/>
    </source>
</evidence>